<evidence type="ECO:0000256" key="1">
    <source>
        <dbReference type="SAM" id="MobiDB-lite"/>
    </source>
</evidence>
<protein>
    <submittedName>
        <fullName evidence="2">Uncharacterized protein</fullName>
    </submittedName>
</protein>
<name>A0ABQ2CRM4_9GAMM</name>
<reference evidence="3" key="1">
    <citation type="journal article" date="2019" name="Int. J. Syst. Evol. Microbiol.">
        <title>The Global Catalogue of Microorganisms (GCM) 10K type strain sequencing project: providing services to taxonomists for standard genome sequencing and annotation.</title>
        <authorList>
            <consortium name="The Broad Institute Genomics Platform"/>
            <consortium name="The Broad Institute Genome Sequencing Center for Infectious Disease"/>
            <person name="Wu L."/>
            <person name="Ma J."/>
        </authorList>
    </citation>
    <scope>NUCLEOTIDE SEQUENCE [LARGE SCALE GENOMIC DNA]</scope>
    <source>
        <strain evidence="3">JCM 11590</strain>
    </source>
</reference>
<evidence type="ECO:0000313" key="2">
    <source>
        <dbReference type="EMBL" id="GGJ05433.1"/>
    </source>
</evidence>
<dbReference type="EMBL" id="BMNN01000005">
    <property type="protein sequence ID" value="GGJ05433.1"/>
    <property type="molecule type" value="Genomic_DNA"/>
</dbReference>
<organism evidence="2 3">
    <name type="scientific">Halopseudomonas pertucinogena</name>
    <dbReference type="NCBI Taxonomy" id="86175"/>
    <lineage>
        <taxon>Bacteria</taxon>
        <taxon>Pseudomonadati</taxon>
        <taxon>Pseudomonadota</taxon>
        <taxon>Gammaproteobacteria</taxon>
        <taxon>Pseudomonadales</taxon>
        <taxon>Pseudomonadaceae</taxon>
        <taxon>Halopseudomonas</taxon>
    </lineage>
</organism>
<dbReference type="Proteomes" id="UP000633263">
    <property type="component" value="Unassembled WGS sequence"/>
</dbReference>
<keyword evidence="3" id="KW-1185">Reference proteome</keyword>
<gene>
    <name evidence="2" type="ORF">GCM10009083_22870</name>
</gene>
<comment type="caution">
    <text evidence="2">The sequence shown here is derived from an EMBL/GenBank/DDBJ whole genome shotgun (WGS) entry which is preliminary data.</text>
</comment>
<feature type="region of interest" description="Disordered" evidence="1">
    <location>
        <begin position="49"/>
        <end position="71"/>
    </location>
</feature>
<proteinExistence type="predicted"/>
<sequence length="71" mass="7748">MIPLGLSQVVELVIGTVERAGGHLMQQRLPDMGEMRIHQGDMRLAFSAQGAAEPGSQFQTTRAAAYDDYPM</sequence>
<accession>A0ABQ2CRM4</accession>
<evidence type="ECO:0000313" key="3">
    <source>
        <dbReference type="Proteomes" id="UP000633263"/>
    </source>
</evidence>